<feature type="region of interest" description="Disordered" evidence="5">
    <location>
        <begin position="1"/>
        <end position="22"/>
    </location>
</feature>
<dbReference type="PANTHER" id="PTHR47718">
    <property type="entry name" value="OS01G0519700 PROTEIN"/>
    <property type="match status" value="1"/>
</dbReference>
<dbReference type="Pfam" id="PF10551">
    <property type="entry name" value="MULE"/>
    <property type="match status" value="1"/>
</dbReference>
<dbReference type="InterPro" id="IPR018289">
    <property type="entry name" value="MULE_transposase_dom"/>
</dbReference>
<dbReference type="GO" id="GO:0008270">
    <property type="term" value="F:zinc ion binding"/>
    <property type="evidence" value="ECO:0007669"/>
    <property type="project" value="UniProtKB-KW"/>
</dbReference>
<dbReference type="PANTHER" id="PTHR47718:SF15">
    <property type="entry name" value="PROTEIN FAR1-RELATED SEQUENCE 5-LIKE"/>
    <property type="match status" value="1"/>
</dbReference>
<evidence type="ECO:0000259" key="6">
    <source>
        <dbReference type="PROSITE" id="PS50966"/>
    </source>
</evidence>
<evidence type="ECO:0000256" key="2">
    <source>
        <dbReference type="ARBA" id="ARBA00022771"/>
    </source>
</evidence>
<evidence type="ECO:0000313" key="7">
    <source>
        <dbReference type="EMBL" id="GAU44815.1"/>
    </source>
</evidence>
<feature type="domain" description="SWIM-type" evidence="6">
    <location>
        <begin position="603"/>
        <end position="639"/>
    </location>
</feature>
<dbReference type="InterPro" id="IPR007527">
    <property type="entry name" value="Znf_SWIM"/>
</dbReference>
<dbReference type="PROSITE" id="PS50966">
    <property type="entry name" value="ZF_SWIM"/>
    <property type="match status" value="1"/>
</dbReference>
<keyword evidence="3" id="KW-0862">Zinc</keyword>
<dbReference type="EMBL" id="DF974074">
    <property type="protein sequence ID" value="GAU44815.1"/>
    <property type="molecule type" value="Genomic_DNA"/>
</dbReference>
<evidence type="ECO:0000256" key="1">
    <source>
        <dbReference type="ARBA" id="ARBA00022723"/>
    </source>
</evidence>
<dbReference type="Proteomes" id="UP000242715">
    <property type="component" value="Unassembled WGS sequence"/>
</dbReference>
<keyword evidence="8" id="KW-1185">Reference proteome</keyword>
<keyword evidence="1" id="KW-0479">Metal-binding</keyword>
<dbReference type="SMART" id="SM00575">
    <property type="entry name" value="ZnF_PMZ"/>
    <property type="match status" value="1"/>
</dbReference>
<name>A0A2Z6P917_TRISU</name>
<dbReference type="AlphaFoldDB" id="A0A2Z6P917"/>
<evidence type="ECO:0000313" key="8">
    <source>
        <dbReference type="Proteomes" id="UP000242715"/>
    </source>
</evidence>
<evidence type="ECO:0000256" key="5">
    <source>
        <dbReference type="SAM" id="MobiDB-lite"/>
    </source>
</evidence>
<keyword evidence="2 4" id="KW-0863">Zinc-finger</keyword>
<gene>
    <name evidence="7" type="ORF">TSUD_400340</name>
</gene>
<reference evidence="8" key="1">
    <citation type="journal article" date="2017" name="Front. Plant Sci.">
        <title>Climate Clever Clovers: New Paradigm to Reduce the Environmental Footprint of Ruminants by Breeding Low Methanogenic Forages Utilizing Haplotype Variation.</title>
        <authorList>
            <person name="Kaur P."/>
            <person name="Appels R."/>
            <person name="Bayer P.E."/>
            <person name="Keeble-Gagnere G."/>
            <person name="Wang J."/>
            <person name="Hirakawa H."/>
            <person name="Shirasawa K."/>
            <person name="Vercoe P."/>
            <person name="Stefanova K."/>
            <person name="Durmic Z."/>
            <person name="Nichols P."/>
            <person name="Revell C."/>
            <person name="Isobe S.N."/>
            <person name="Edwards D."/>
            <person name="Erskine W."/>
        </authorList>
    </citation>
    <scope>NUCLEOTIDE SEQUENCE [LARGE SCALE GENOMIC DNA]</scope>
    <source>
        <strain evidence="8">cv. Daliak</strain>
    </source>
</reference>
<evidence type="ECO:0000256" key="3">
    <source>
        <dbReference type="ARBA" id="ARBA00022833"/>
    </source>
</evidence>
<organism evidence="7 8">
    <name type="scientific">Trifolium subterraneum</name>
    <name type="common">Subterranean clover</name>
    <dbReference type="NCBI Taxonomy" id="3900"/>
    <lineage>
        <taxon>Eukaryota</taxon>
        <taxon>Viridiplantae</taxon>
        <taxon>Streptophyta</taxon>
        <taxon>Embryophyta</taxon>
        <taxon>Tracheophyta</taxon>
        <taxon>Spermatophyta</taxon>
        <taxon>Magnoliopsida</taxon>
        <taxon>eudicotyledons</taxon>
        <taxon>Gunneridae</taxon>
        <taxon>Pentapetalae</taxon>
        <taxon>rosids</taxon>
        <taxon>fabids</taxon>
        <taxon>Fabales</taxon>
        <taxon>Fabaceae</taxon>
        <taxon>Papilionoideae</taxon>
        <taxon>50 kb inversion clade</taxon>
        <taxon>NPAAA clade</taxon>
        <taxon>Hologalegina</taxon>
        <taxon>IRL clade</taxon>
        <taxon>Trifolieae</taxon>
        <taxon>Trifolium</taxon>
    </lineage>
</organism>
<feature type="region of interest" description="Disordered" evidence="5">
    <location>
        <begin position="100"/>
        <end position="144"/>
    </location>
</feature>
<proteinExistence type="predicted"/>
<sequence length="697" mass="80263">MEKKKDLYPLALPSSSMGKGHRSPMVGKELLTCFCRNTSVQSPCSRVASSVRSPCSRVASSASDCVTVLKRRMEANRQSENDVGFEDLVGDEQIDSLFDNEEYNSSDGEIGGRIDEEMSDNEEGSKSEGELELSSTDNSEEEECDAEPININCMADIMKIDMNNISVDEVGRYSFSDLAIAYKFYYWYGRTTRFSVCKSRYVRNVAGEIVQKTFLCSRKAYRESNALTPEKRKREPKNEIDGTMCGMLPAHRKLTEKDVQDIESHGNVGIRPYQMYGAMANSAGGFHKQDQLMFFEHKVDNKNRLERLFWYDGESRKNFEVFGDVLAFDATYRKNKYNCPFVVFSGVNHHNQTIVFATGLVTRETEETYVWLLEQFACAMQGKTPISVITNGDIAMKNAIRKVFPKAHHRLCVWRLLRNASTNVGIPDFMRYLKRCMLGDIEINKFEELWGDMLEKFGLEDNMWIKEMYAKRKMWSTAYIRGFFFAGLRTTSRCEALHSHLRQFVHSRISLFNFVQQFQRCLTYFRFREIEADFRSNYGQPVMQSSLHSIERSAASQYTKEIFNMFKVVLSKCMLLKVLEVQQMSSCCIYKVAKYCGNGDAWYVTHSTYAEEKFKCSCLRMESIGLPCDHIVCVLVYLDIDELPKCLDSQVAARYSSLVKMSKDVAELVYDDLDDYNRVVDVLHTELKRLKAKQHGK</sequence>
<accession>A0A2Z6P917</accession>
<evidence type="ECO:0000256" key="4">
    <source>
        <dbReference type="PROSITE-ProRule" id="PRU00325"/>
    </source>
</evidence>
<dbReference type="OrthoDB" id="1427333at2759"/>
<dbReference type="InterPro" id="IPR006564">
    <property type="entry name" value="Znf_PMZ"/>
</dbReference>
<protein>
    <recommendedName>
        <fullName evidence="6">SWIM-type domain-containing protein</fullName>
    </recommendedName>
</protein>